<evidence type="ECO:0000313" key="1">
    <source>
        <dbReference type="EMBL" id="MBC3881723.1"/>
    </source>
</evidence>
<dbReference type="Proteomes" id="UP000627446">
    <property type="component" value="Unassembled WGS sequence"/>
</dbReference>
<dbReference type="RefSeq" id="WP_186916605.1">
    <property type="nucleotide sequence ID" value="NZ_JACOFZ010000003.1"/>
</dbReference>
<dbReference type="Gene3D" id="3.40.50.2000">
    <property type="entry name" value="Glycogen Phosphorylase B"/>
    <property type="match status" value="1"/>
</dbReference>
<dbReference type="EMBL" id="JACOFZ010000003">
    <property type="protein sequence ID" value="MBC3881723.1"/>
    <property type="molecule type" value="Genomic_DNA"/>
</dbReference>
<dbReference type="AlphaFoldDB" id="A0A923HPV3"/>
<evidence type="ECO:0000313" key="2">
    <source>
        <dbReference type="Proteomes" id="UP000627446"/>
    </source>
</evidence>
<name>A0A923HPV3_9BURK</name>
<proteinExistence type="predicted"/>
<organism evidence="1 2">
    <name type="scientific">Undibacterium nitidum</name>
    <dbReference type="NCBI Taxonomy" id="2762298"/>
    <lineage>
        <taxon>Bacteria</taxon>
        <taxon>Pseudomonadati</taxon>
        <taxon>Pseudomonadota</taxon>
        <taxon>Betaproteobacteria</taxon>
        <taxon>Burkholderiales</taxon>
        <taxon>Oxalobacteraceae</taxon>
        <taxon>Undibacterium</taxon>
    </lineage>
</organism>
<reference evidence="1" key="1">
    <citation type="submission" date="2020-08" db="EMBL/GenBank/DDBJ databases">
        <title>Novel species isolated from subtropical streams in China.</title>
        <authorList>
            <person name="Lu H."/>
        </authorList>
    </citation>
    <scope>NUCLEOTIDE SEQUENCE</scope>
    <source>
        <strain evidence="1">LX22W</strain>
    </source>
</reference>
<dbReference type="Pfam" id="PF13692">
    <property type="entry name" value="Glyco_trans_1_4"/>
    <property type="match status" value="1"/>
</dbReference>
<gene>
    <name evidence="1" type="ORF">H8K36_10090</name>
</gene>
<sequence length="516" mass="58853">MTKTIASQLYLIDALNQVISDPGSRFHWRTLLNRLLSCHDSELHQHAYERIEAEVASEGMGGFHRAIFLAHVFSVDRAIEEAARILADLRPVHVDRIMAFINSEWATRLTKGSDTISLEQHFKNTKIESLLQLVAQQIKISHLNTRNRRNEIKRVAIYLPQINDSNHPPTSLALQHVKVMQEKGLEVKVFSAQELQIQQSREYLSNDAHVHNAAFDEGLLEEMKFFKPIEVVKATEDFSLALRYQDIANQISQYEPDILFFVGNHSPLLAALYEHMPILTLNVNSHAPLGNYDIWLSAKKAEELHSDIDRSRSAYYPFRVFRQATARDMSYFASEKRNNELTLITVGARLPDEIKSDWVERIRPLFDEFPKLKWKLIGGKGELPQALKGLDANRIEIIKHSEDIFTQLDTADIYINPPRVGGGFSVAEAMSVGVPCLAYCNTDGGSKLLEYAVRDSNHFVTELRNLINSSEYRQKWSIAMIEIFDKTINLENAGESWMEAAHAALSRYAIRCAEQH</sequence>
<protein>
    <submittedName>
        <fullName evidence="1">Glycosyltransferase</fullName>
    </submittedName>
</protein>
<dbReference type="SUPFAM" id="SSF53756">
    <property type="entry name" value="UDP-Glycosyltransferase/glycogen phosphorylase"/>
    <property type="match status" value="1"/>
</dbReference>
<comment type="caution">
    <text evidence="1">The sequence shown here is derived from an EMBL/GenBank/DDBJ whole genome shotgun (WGS) entry which is preliminary data.</text>
</comment>
<accession>A0A923HPV3</accession>
<keyword evidence="2" id="KW-1185">Reference proteome</keyword>